<proteinExistence type="predicted"/>
<protein>
    <submittedName>
        <fullName evidence="1">Uncharacterized protein</fullName>
    </submittedName>
</protein>
<keyword evidence="2" id="KW-1185">Reference proteome</keyword>
<dbReference type="AlphaFoldDB" id="A0A7W5ZJV9"/>
<gene>
    <name evidence="1" type="ORF">FHS57_001095</name>
</gene>
<accession>A0A7W5ZJV9</accession>
<evidence type="ECO:0000313" key="2">
    <source>
        <dbReference type="Proteomes" id="UP000541352"/>
    </source>
</evidence>
<sequence>MRIGTRSLVPIFVLAHRPDVPSGRKCVLAAATMVYTIFND</sequence>
<organism evidence="1 2">
    <name type="scientific">Runella defluvii</name>
    <dbReference type="NCBI Taxonomy" id="370973"/>
    <lineage>
        <taxon>Bacteria</taxon>
        <taxon>Pseudomonadati</taxon>
        <taxon>Bacteroidota</taxon>
        <taxon>Cytophagia</taxon>
        <taxon>Cytophagales</taxon>
        <taxon>Spirosomataceae</taxon>
        <taxon>Runella</taxon>
    </lineage>
</organism>
<dbReference type="Proteomes" id="UP000541352">
    <property type="component" value="Unassembled WGS sequence"/>
</dbReference>
<evidence type="ECO:0000313" key="1">
    <source>
        <dbReference type="EMBL" id="MBB3837101.1"/>
    </source>
</evidence>
<dbReference type="EMBL" id="JACIBY010000002">
    <property type="protein sequence ID" value="MBB3837101.1"/>
    <property type="molecule type" value="Genomic_DNA"/>
</dbReference>
<comment type="caution">
    <text evidence="1">The sequence shown here is derived from an EMBL/GenBank/DDBJ whole genome shotgun (WGS) entry which is preliminary data.</text>
</comment>
<reference evidence="1 2" key="1">
    <citation type="submission" date="2020-08" db="EMBL/GenBank/DDBJ databases">
        <title>Genomic Encyclopedia of Type Strains, Phase IV (KMG-IV): sequencing the most valuable type-strain genomes for metagenomic binning, comparative biology and taxonomic classification.</title>
        <authorList>
            <person name="Goeker M."/>
        </authorList>
    </citation>
    <scope>NUCLEOTIDE SEQUENCE [LARGE SCALE GENOMIC DNA]</scope>
    <source>
        <strain evidence="1 2">DSM 17976</strain>
    </source>
</reference>
<name>A0A7W5ZJV9_9BACT</name>